<dbReference type="Pfam" id="PF00076">
    <property type="entry name" value="RRM_1"/>
    <property type="match status" value="2"/>
</dbReference>
<evidence type="ECO:0000256" key="2">
    <source>
        <dbReference type="SAM" id="MobiDB-lite"/>
    </source>
</evidence>
<feature type="compositionally biased region" description="Basic residues" evidence="2">
    <location>
        <begin position="57"/>
        <end position="69"/>
    </location>
</feature>
<dbReference type="InterPro" id="IPR035979">
    <property type="entry name" value="RBD_domain_sf"/>
</dbReference>
<dbReference type="AlphaFoldDB" id="S6C8C0"/>
<dbReference type="InterPro" id="IPR006509">
    <property type="entry name" value="RBM39_SF"/>
</dbReference>
<dbReference type="Gene3D" id="3.30.70.330">
    <property type="match status" value="3"/>
</dbReference>
<proteinExistence type="evidence at transcript level"/>
<dbReference type="InterPro" id="IPR012677">
    <property type="entry name" value="Nucleotide-bd_a/b_plait_sf"/>
</dbReference>
<dbReference type="GO" id="GO:0006397">
    <property type="term" value="P:mRNA processing"/>
    <property type="evidence" value="ECO:0007669"/>
    <property type="project" value="InterPro"/>
</dbReference>
<feature type="region of interest" description="Disordered" evidence="2">
    <location>
        <begin position="1"/>
        <end position="120"/>
    </location>
</feature>
<evidence type="ECO:0000259" key="3">
    <source>
        <dbReference type="PROSITE" id="PS50102"/>
    </source>
</evidence>
<evidence type="ECO:0000256" key="1">
    <source>
        <dbReference type="PROSITE-ProRule" id="PRU00176"/>
    </source>
</evidence>
<accession>S6C8C0</accession>
<sequence length="488" mass="55234">MVSADVADDDRQTSGRDRRERSLSRSHRRYKSRSVSRDHHRHRRRHSRRYSSSSSRSRSRHDRSSRRRSRDASLSRVHERSRHRSSRSGRSDRSSSRHRSHRRRDDRSKSRSEKVRLDPEELARIEHEKRRQREIEEAQREDLTVLVINLYLGADERKIYEVFSEHAGKVRDVQCVRDARSGRSKGVAYVEFYTQESVIKALAMNGFELNGQRIRVQSSQAEKNRAARAAKMIQQQTVEVADSPFTIQRTGLTGSLSSISEVEIRQMFSPFGNIISVEILRDPHSNLPLGQAYIKFKRTSEAKEAVTAMNGFDIGGQTIKVAYATGASAKGRLSTHGEVDIERLDEDGGGLISGATNKIALMHKLQRTSSDSSSHLGSGSSGDTNSGISSKPTCNITLSNMFSSSDPSVSEPTFFDEVEEDVNEECNKYGKVLKVYINRGVIDGKVWVKFGNVVDSTVAFRSLNGRVFAGNTIKAEYVTDEYWQRMVR</sequence>
<feature type="compositionally biased region" description="Basic and acidic residues" evidence="2">
    <location>
        <begin position="103"/>
        <end position="120"/>
    </location>
</feature>
<gene>
    <name evidence="4" type="primary">BBOV_III001520</name>
</gene>
<dbReference type="EMBL" id="AK440941">
    <property type="protein sequence ID" value="BAN64735.1"/>
    <property type="molecule type" value="mRNA"/>
</dbReference>
<feature type="compositionally biased region" description="Low complexity" evidence="2">
    <location>
        <begin position="369"/>
        <end position="382"/>
    </location>
</feature>
<dbReference type="GO" id="GO:0005634">
    <property type="term" value="C:nucleus"/>
    <property type="evidence" value="ECO:0007669"/>
    <property type="project" value="InterPro"/>
</dbReference>
<organism evidence="4">
    <name type="scientific">Babesia bovis</name>
    <dbReference type="NCBI Taxonomy" id="5865"/>
    <lineage>
        <taxon>Eukaryota</taxon>
        <taxon>Sar</taxon>
        <taxon>Alveolata</taxon>
        <taxon>Apicomplexa</taxon>
        <taxon>Aconoidasida</taxon>
        <taxon>Piroplasmida</taxon>
        <taxon>Babesiidae</taxon>
        <taxon>Babesia</taxon>
    </lineage>
</organism>
<dbReference type="VEuPathDB" id="PiroplasmaDB:BBOV_III001520"/>
<feature type="region of interest" description="Disordered" evidence="2">
    <location>
        <begin position="368"/>
        <end position="390"/>
    </location>
</feature>
<feature type="domain" description="RRM" evidence="3">
    <location>
        <begin position="399"/>
        <end position="480"/>
    </location>
</feature>
<feature type="compositionally biased region" description="Basic and acidic residues" evidence="2">
    <location>
        <begin position="9"/>
        <end position="23"/>
    </location>
</feature>
<dbReference type="PROSITE" id="PS50102">
    <property type="entry name" value="RRM"/>
    <property type="match status" value="3"/>
</dbReference>
<feature type="domain" description="RRM" evidence="3">
    <location>
        <begin position="249"/>
        <end position="326"/>
    </location>
</feature>
<feature type="compositionally biased region" description="Basic residues" evidence="2">
    <location>
        <begin position="24"/>
        <end position="49"/>
    </location>
</feature>
<feature type="domain" description="RRM" evidence="3">
    <location>
        <begin position="143"/>
        <end position="221"/>
    </location>
</feature>
<dbReference type="NCBIfam" id="TIGR01622">
    <property type="entry name" value="SF-CC1"/>
    <property type="match status" value="1"/>
</dbReference>
<dbReference type="PANTHER" id="PTHR48036">
    <property type="entry name" value="SPLICING FACTOR (PAD-1), PUTATIVE (AFU_ORTHOLOGUE AFUA_1G15810)-RELATED"/>
    <property type="match status" value="1"/>
</dbReference>
<dbReference type="SMART" id="SM00360">
    <property type="entry name" value="RRM"/>
    <property type="match status" value="3"/>
</dbReference>
<keyword evidence="1" id="KW-0694">RNA-binding</keyword>
<reference evidence="4" key="1">
    <citation type="journal article" date="2014" name="BMC Genomics">
        <title>The Babesia bovis gene and promoter model: an update from full-length EST analysis.</title>
        <authorList>
            <person name="Yamagishi J."/>
            <person name="Wakaguri H."/>
            <person name="Yokoyama N."/>
            <person name="Yamashita R."/>
            <person name="Suzuki Y."/>
            <person name="Xuan X."/>
            <person name="Igarashi I."/>
        </authorList>
    </citation>
    <scope>NUCLEOTIDE SEQUENCE</scope>
    <source>
        <strain evidence="4">Texas</strain>
    </source>
</reference>
<dbReference type="GO" id="GO:0003723">
    <property type="term" value="F:RNA binding"/>
    <property type="evidence" value="ECO:0007669"/>
    <property type="project" value="UniProtKB-UniRule"/>
</dbReference>
<evidence type="ECO:0000313" key="4">
    <source>
        <dbReference type="EMBL" id="BAN64735.1"/>
    </source>
</evidence>
<name>S6C8C0_BABBO</name>
<dbReference type="InterPro" id="IPR000504">
    <property type="entry name" value="RRM_dom"/>
</dbReference>
<dbReference type="SUPFAM" id="SSF54928">
    <property type="entry name" value="RNA-binding domain, RBD"/>
    <property type="match status" value="2"/>
</dbReference>
<protein>
    <submittedName>
        <fullName evidence="4">Splicing factor, CC1-like family protein</fullName>
    </submittedName>
</protein>